<keyword evidence="1" id="KW-0648">Protein biosynthesis</keyword>
<proteinExistence type="predicted"/>
<keyword evidence="1" id="KW-0396">Initiation factor</keyword>
<dbReference type="GO" id="GO:0005525">
    <property type="term" value="F:GTP binding"/>
    <property type="evidence" value="ECO:0007669"/>
    <property type="project" value="InterPro"/>
</dbReference>
<dbReference type="EMBL" id="UOEB01000308">
    <property type="protein sequence ID" value="VAV86236.1"/>
    <property type="molecule type" value="Genomic_DNA"/>
</dbReference>
<reference evidence="1" key="1">
    <citation type="submission" date="2018-06" db="EMBL/GenBank/DDBJ databases">
        <authorList>
            <person name="Zhirakovskaya E."/>
        </authorList>
    </citation>
    <scope>NUCLEOTIDE SEQUENCE</scope>
</reference>
<dbReference type="SUPFAM" id="SSF50447">
    <property type="entry name" value="Translation proteins"/>
    <property type="match status" value="1"/>
</dbReference>
<dbReference type="AlphaFoldDB" id="A0A3B0RB84"/>
<name>A0A3B0RB84_9ZZZZ</name>
<dbReference type="GO" id="GO:0003924">
    <property type="term" value="F:GTPase activity"/>
    <property type="evidence" value="ECO:0007669"/>
    <property type="project" value="InterPro"/>
</dbReference>
<dbReference type="Gene3D" id="2.40.30.10">
    <property type="entry name" value="Translation factors"/>
    <property type="match status" value="1"/>
</dbReference>
<dbReference type="PROSITE" id="PS01176">
    <property type="entry name" value="IF2"/>
    <property type="match status" value="1"/>
</dbReference>
<evidence type="ECO:0000313" key="1">
    <source>
        <dbReference type="EMBL" id="VAV86236.1"/>
    </source>
</evidence>
<gene>
    <name evidence="1" type="ORF">MNBD_BACTEROID02-634</name>
</gene>
<dbReference type="InterPro" id="IPR000178">
    <property type="entry name" value="TF_IF2_bacterial-like"/>
</dbReference>
<dbReference type="InterPro" id="IPR009000">
    <property type="entry name" value="Transl_B-barrel_sf"/>
</dbReference>
<dbReference type="FunFam" id="2.40.30.10:FF:000008">
    <property type="entry name" value="Translation initiation factor IF-2"/>
    <property type="match status" value="1"/>
</dbReference>
<dbReference type="CDD" id="cd03692">
    <property type="entry name" value="mtIF2_IVc"/>
    <property type="match status" value="1"/>
</dbReference>
<sequence length="74" mass="8410">VTDGKIYRNSGIRLIRDGVVIFTGELASLKRFKDDAKEVAKGYDCGMQIKNYNDIKEGDIIEAFQEVEVKKKLK</sequence>
<dbReference type="GO" id="GO:0003743">
    <property type="term" value="F:translation initiation factor activity"/>
    <property type="evidence" value="ECO:0007669"/>
    <property type="project" value="UniProtKB-KW"/>
</dbReference>
<accession>A0A3B0RB84</accession>
<feature type="non-terminal residue" evidence="1">
    <location>
        <position position="1"/>
    </location>
</feature>
<organism evidence="1">
    <name type="scientific">hydrothermal vent metagenome</name>
    <dbReference type="NCBI Taxonomy" id="652676"/>
    <lineage>
        <taxon>unclassified sequences</taxon>
        <taxon>metagenomes</taxon>
        <taxon>ecological metagenomes</taxon>
    </lineage>
</organism>
<protein>
    <submittedName>
        <fullName evidence="1">Translation initiation factor 2</fullName>
    </submittedName>
</protein>